<organism evidence="1 2">
    <name type="scientific">Mycobacterium persicum</name>
    <dbReference type="NCBI Taxonomy" id="1487726"/>
    <lineage>
        <taxon>Bacteria</taxon>
        <taxon>Bacillati</taxon>
        <taxon>Actinomycetota</taxon>
        <taxon>Actinomycetes</taxon>
        <taxon>Mycobacteriales</taxon>
        <taxon>Mycobacteriaceae</taxon>
        <taxon>Mycobacterium</taxon>
    </lineage>
</organism>
<name>A0ABY6RCV5_9MYCO</name>
<proteinExistence type="predicted"/>
<gene>
    <name evidence="1" type="ORF">LAUMK4_00623</name>
</gene>
<keyword evidence="2" id="KW-1185">Reference proteome</keyword>
<dbReference type="EMBL" id="UPHM01000014">
    <property type="protein sequence ID" value="VAZ88215.1"/>
    <property type="molecule type" value="Genomic_DNA"/>
</dbReference>
<sequence>MSSEVHQLCSQRHNLGTQLICAPQRGVHILASHPRQLRTGKRVTARRRQQRGDRRAALMEQLGVDALLPGTALLHQRAIQPAQGANLHHLRRRDPQLGEPALHQQRPQQPRIGAVGLGSLLGAPQPRDLGRIPQMRHHPRHGQLLDHIPPPGTALQRELRVPARAVLTQPTPQHLAGCRPDLTPVHHTVVVHVIKRDLLPVHVKPAYHRHQWDLLKLPKTLTDAHINERLS</sequence>
<accession>A0ABY6RCV5</accession>
<evidence type="ECO:0000313" key="2">
    <source>
        <dbReference type="Proteomes" id="UP000271464"/>
    </source>
</evidence>
<reference evidence="1 2" key="1">
    <citation type="submission" date="2018-09" db="EMBL/GenBank/DDBJ databases">
        <authorList>
            <person name="Tagini F."/>
        </authorList>
    </citation>
    <scope>NUCLEOTIDE SEQUENCE [LARGE SCALE GENOMIC DNA]</scope>
    <source>
        <strain evidence="1 2">MK4</strain>
    </source>
</reference>
<comment type="caution">
    <text evidence="1">The sequence shown here is derived from an EMBL/GenBank/DDBJ whole genome shotgun (WGS) entry which is preliminary data.</text>
</comment>
<evidence type="ECO:0000313" key="1">
    <source>
        <dbReference type="EMBL" id="VAZ88215.1"/>
    </source>
</evidence>
<dbReference type="Proteomes" id="UP000271464">
    <property type="component" value="Unassembled WGS sequence"/>
</dbReference>
<protein>
    <submittedName>
        <fullName evidence="1">Uncharacterized protein</fullName>
    </submittedName>
</protein>